<keyword evidence="2" id="KW-0812">Transmembrane</keyword>
<evidence type="ECO:0008006" key="6">
    <source>
        <dbReference type="Google" id="ProtNLM"/>
    </source>
</evidence>
<keyword evidence="2" id="KW-0472">Membrane</keyword>
<dbReference type="OrthoDB" id="3266941at2759"/>
<proteinExistence type="predicted"/>
<feature type="signal peptide" evidence="3">
    <location>
        <begin position="1"/>
        <end position="22"/>
    </location>
</feature>
<dbReference type="RefSeq" id="XP_007870598.1">
    <property type="nucleotide sequence ID" value="XM_007872407.1"/>
</dbReference>
<evidence type="ECO:0000313" key="5">
    <source>
        <dbReference type="Proteomes" id="UP000030669"/>
    </source>
</evidence>
<keyword evidence="5" id="KW-1185">Reference proteome</keyword>
<dbReference type="OMA" id="RITPMSR"/>
<protein>
    <recommendedName>
        <fullName evidence="6">Dystroglycan-type cadherin-like domain-containing protein</fullName>
    </recommendedName>
</protein>
<feature type="region of interest" description="Disordered" evidence="1">
    <location>
        <begin position="308"/>
        <end position="347"/>
    </location>
</feature>
<name>S7PUT5_GLOTA</name>
<evidence type="ECO:0000313" key="4">
    <source>
        <dbReference type="EMBL" id="EPQ51173.1"/>
    </source>
</evidence>
<feature type="chain" id="PRO_5004543779" description="Dystroglycan-type cadherin-like domain-containing protein" evidence="3">
    <location>
        <begin position="23"/>
        <end position="530"/>
    </location>
</feature>
<evidence type="ECO:0000256" key="1">
    <source>
        <dbReference type="SAM" id="MobiDB-lite"/>
    </source>
</evidence>
<dbReference type="eggNOG" id="ENOG502SP8H">
    <property type="taxonomic scope" value="Eukaryota"/>
</dbReference>
<organism evidence="4 5">
    <name type="scientific">Gloeophyllum trabeum (strain ATCC 11539 / FP-39264 / Madison 617)</name>
    <name type="common">Brown rot fungus</name>
    <dbReference type="NCBI Taxonomy" id="670483"/>
    <lineage>
        <taxon>Eukaryota</taxon>
        <taxon>Fungi</taxon>
        <taxon>Dikarya</taxon>
        <taxon>Basidiomycota</taxon>
        <taxon>Agaricomycotina</taxon>
        <taxon>Agaricomycetes</taxon>
        <taxon>Gloeophyllales</taxon>
        <taxon>Gloeophyllaceae</taxon>
        <taxon>Gloeophyllum</taxon>
    </lineage>
</organism>
<gene>
    <name evidence="4" type="ORF">GLOTRDRAFT_133366</name>
</gene>
<dbReference type="AlphaFoldDB" id="S7PUT5"/>
<sequence>MLIAVVLALCGILAFSPQVVLSRFNTIKFSSIQQCGPFSVTFSGGNAPTALPLTLTVVPFNSTPISITIPEDSWNATTSTGAAVTFLPLPAGSTFVASLDDADGHPTGLVSDVIAIENSSDTSCLPPQAAATTPPFAVDTSTFSQCAPFNVSYDAAAGVGVPKVRGFIPRGFSLYMAQNSTDEAASIATYTMEAFRGLQIALLMDDGKGHRQTTAIQSVLGDSTSSAKCIHVNVTQISSNTTNAMNSSQMMTTEPTTSVKLSKGAIIAITVVSVALVAGVLILMGLYVYRERKRRRALRAQADVERQSRYEKPGELDGWETTVLPRPLSTDKSHGRPSSIETSNVPRKNPIYVTARFDKSPTSPEFIQYAVAETGPTANSGTWPPLQSAGVRSLAPTPSQRSKRRPSVQTLRSLDIEQILARATIYEEDRQRGEREQEEVALSPRKAPSPPPPALKLDSPPRKDTKLLNVPRSPAYSLASTSGGQSAVDVPYTPASNYTRMSAASPWMMPPSRAKLADEGARTSYSGTAL</sequence>
<dbReference type="GeneID" id="19302716"/>
<keyword evidence="2" id="KW-1133">Transmembrane helix</keyword>
<feature type="region of interest" description="Disordered" evidence="1">
    <location>
        <begin position="502"/>
        <end position="530"/>
    </location>
</feature>
<dbReference type="KEGG" id="gtr:GLOTRDRAFT_133366"/>
<feature type="transmembrane region" description="Helical" evidence="2">
    <location>
        <begin position="265"/>
        <end position="289"/>
    </location>
</feature>
<dbReference type="Proteomes" id="UP000030669">
    <property type="component" value="Unassembled WGS sequence"/>
</dbReference>
<feature type="region of interest" description="Disordered" evidence="1">
    <location>
        <begin position="427"/>
        <end position="468"/>
    </location>
</feature>
<accession>S7PUT5</accession>
<feature type="region of interest" description="Disordered" evidence="1">
    <location>
        <begin position="376"/>
        <end position="410"/>
    </location>
</feature>
<keyword evidence="3" id="KW-0732">Signal</keyword>
<dbReference type="EMBL" id="KB469312">
    <property type="protein sequence ID" value="EPQ51173.1"/>
    <property type="molecule type" value="Genomic_DNA"/>
</dbReference>
<evidence type="ECO:0000256" key="3">
    <source>
        <dbReference type="SAM" id="SignalP"/>
    </source>
</evidence>
<evidence type="ECO:0000256" key="2">
    <source>
        <dbReference type="SAM" id="Phobius"/>
    </source>
</evidence>
<reference evidence="4 5" key="1">
    <citation type="journal article" date="2012" name="Science">
        <title>The Paleozoic origin of enzymatic lignin decomposition reconstructed from 31 fungal genomes.</title>
        <authorList>
            <person name="Floudas D."/>
            <person name="Binder M."/>
            <person name="Riley R."/>
            <person name="Barry K."/>
            <person name="Blanchette R.A."/>
            <person name="Henrissat B."/>
            <person name="Martinez A.T."/>
            <person name="Otillar R."/>
            <person name="Spatafora J.W."/>
            <person name="Yadav J.S."/>
            <person name="Aerts A."/>
            <person name="Benoit I."/>
            <person name="Boyd A."/>
            <person name="Carlson A."/>
            <person name="Copeland A."/>
            <person name="Coutinho P.M."/>
            <person name="de Vries R.P."/>
            <person name="Ferreira P."/>
            <person name="Findley K."/>
            <person name="Foster B."/>
            <person name="Gaskell J."/>
            <person name="Glotzer D."/>
            <person name="Gorecki P."/>
            <person name="Heitman J."/>
            <person name="Hesse C."/>
            <person name="Hori C."/>
            <person name="Igarashi K."/>
            <person name="Jurgens J.A."/>
            <person name="Kallen N."/>
            <person name="Kersten P."/>
            <person name="Kohler A."/>
            <person name="Kuees U."/>
            <person name="Kumar T.K.A."/>
            <person name="Kuo A."/>
            <person name="LaButti K."/>
            <person name="Larrondo L.F."/>
            <person name="Lindquist E."/>
            <person name="Ling A."/>
            <person name="Lombard V."/>
            <person name="Lucas S."/>
            <person name="Lundell T."/>
            <person name="Martin R."/>
            <person name="McLaughlin D.J."/>
            <person name="Morgenstern I."/>
            <person name="Morin E."/>
            <person name="Murat C."/>
            <person name="Nagy L.G."/>
            <person name="Nolan M."/>
            <person name="Ohm R.A."/>
            <person name="Patyshakuliyeva A."/>
            <person name="Rokas A."/>
            <person name="Ruiz-Duenas F.J."/>
            <person name="Sabat G."/>
            <person name="Salamov A."/>
            <person name="Samejima M."/>
            <person name="Schmutz J."/>
            <person name="Slot J.C."/>
            <person name="St John F."/>
            <person name="Stenlid J."/>
            <person name="Sun H."/>
            <person name="Sun S."/>
            <person name="Syed K."/>
            <person name="Tsang A."/>
            <person name="Wiebenga A."/>
            <person name="Young D."/>
            <person name="Pisabarro A."/>
            <person name="Eastwood D.C."/>
            <person name="Martin F."/>
            <person name="Cullen D."/>
            <person name="Grigoriev I.V."/>
            <person name="Hibbett D.S."/>
        </authorList>
    </citation>
    <scope>NUCLEOTIDE SEQUENCE [LARGE SCALE GENOMIC DNA]</scope>
    <source>
        <strain evidence="4 5">ATCC 11539</strain>
    </source>
</reference>
<dbReference type="HOGENOM" id="CLU_035742_0_0_1"/>